<feature type="compositionally biased region" description="Pro residues" evidence="1">
    <location>
        <begin position="17"/>
        <end position="33"/>
    </location>
</feature>
<evidence type="ECO:0000256" key="1">
    <source>
        <dbReference type="SAM" id="MobiDB-lite"/>
    </source>
</evidence>
<evidence type="ECO:0000313" key="3">
    <source>
        <dbReference type="Proteomes" id="UP000324222"/>
    </source>
</evidence>
<comment type="caution">
    <text evidence="2">The sequence shown here is derived from an EMBL/GenBank/DDBJ whole genome shotgun (WGS) entry which is preliminary data.</text>
</comment>
<gene>
    <name evidence="2" type="ORF">E2C01_019115</name>
</gene>
<sequence length="68" mass="7036">MSGHHYLPSTTTNNPTLFPPPPATFSLPPPLPEAPALLTPASLHRSAPTKGYLSLVTPGAGKGCCRDS</sequence>
<dbReference type="EMBL" id="VSRR010001539">
    <property type="protein sequence ID" value="MPC25988.1"/>
    <property type="molecule type" value="Genomic_DNA"/>
</dbReference>
<protein>
    <submittedName>
        <fullName evidence="2">Uncharacterized protein</fullName>
    </submittedName>
</protein>
<accession>A0A5B7DX13</accession>
<name>A0A5B7DX13_PORTR</name>
<feature type="region of interest" description="Disordered" evidence="1">
    <location>
        <begin position="1"/>
        <end position="37"/>
    </location>
</feature>
<dbReference type="AlphaFoldDB" id="A0A5B7DX13"/>
<reference evidence="2 3" key="1">
    <citation type="submission" date="2019-05" db="EMBL/GenBank/DDBJ databases">
        <title>Another draft genome of Portunus trituberculatus and its Hox gene families provides insights of decapod evolution.</title>
        <authorList>
            <person name="Jeong J.-H."/>
            <person name="Song I."/>
            <person name="Kim S."/>
            <person name="Choi T."/>
            <person name="Kim D."/>
            <person name="Ryu S."/>
            <person name="Kim W."/>
        </authorList>
    </citation>
    <scope>NUCLEOTIDE SEQUENCE [LARGE SCALE GENOMIC DNA]</scope>
    <source>
        <tissue evidence="2">Muscle</tissue>
    </source>
</reference>
<keyword evidence="3" id="KW-1185">Reference proteome</keyword>
<evidence type="ECO:0000313" key="2">
    <source>
        <dbReference type="EMBL" id="MPC25988.1"/>
    </source>
</evidence>
<dbReference type="Proteomes" id="UP000324222">
    <property type="component" value="Unassembled WGS sequence"/>
</dbReference>
<feature type="compositionally biased region" description="Low complexity" evidence="1">
    <location>
        <begin position="7"/>
        <end position="16"/>
    </location>
</feature>
<proteinExistence type="predicted"/>
<organism evidence="2 3">
    <name type="scientific">Portunus trituberculatus</name>
    <name type="common">Swimming crab</name>
    <name type="synonym">Neptunus trituberculatus</name>
    <dbReference type="NCBI Taxonomy" id="210409"/>
    <lineage>
        <taxon>Eukaryota</taxon>
        <taxon>Metazoa</taxon>
        <taxon>Ecdysozoa</taxon>
        <taxon>Arthropoda</taxon>
        <taxon>Crustacea</taxon>
        <taxon>Multicrustacea</taxon>
        <taxon>Malacostraca</taxon>
        <taxon>Eumalacostraca</taxon>
        <taxon>Eucarida</taxon>
        <taxon>Decapoda</taxon>
        <taxon>Pleocyemata</taxon>
        <taxon>Brachyura</taxon>
        <taxon>Eubrachyura</taxon>
        <taxon>Portunoidea</taxon>
        <taxon>Portunidae</taxon>
        <taxon>Portuninae</taxon>
        <taxon>Portunus</taxon>
    </lineage>
</organism>